<organism evidence="2 3">
    <name type="scientific">Paraburkholderia fungorum</name>
    <dbReference type="NCBI Taxonomy" id="134537"/>
    <lineage>
        <taxon>Bacteria</taxon>
        <taxon>Pseudomonadati</taxon>
        <taxon>Pseudomonadota</taxon>
        <taxon>Betaproteobacteria</taxon>
        <taxon>Burkholderiales</taxon>
        <taxon>Burkholderiaceae</taxon>
        <taxon>Paraburkholderia</taxon>
    </lineage>
</organism>
<accession>A0A420GZZ3</accession>
<keyword evidence="1" id="KW-0472">Membrane</keyword>
<gene>
    <name evidence="2" type="ORF">BCY88_00830</name>
</gene>
<evidence type="ECO:0000313" key="2">
    <source>
        <dbReference type="EMBL" id="RKF50758.1"/>
    </source>
</evidence>
<comment type="caution">
    <text evidence="2">The sequence shown here is derived from an EMBL/GenBank/DDBJ whole genome shotgun (WGS) entry which is preliminary data.</text>
</comment>
<evidence type="ECO:0000313" key="3">
    <source>
        <dbReference type="Proteomes" id="UP000283709"/>
    </source>
</evidence>
<sequence length="127" mass="13124">MSGQDGGALMFVKSFVVFFGGAVRAPHPLRVAARAHLMAVSTPAPAAARAGVADASRRSAAVSHLRRAGKLAARSALRVAYAGNPLTPTGYAIVAVTVAAFALVAMLCTSSIADELGRSLRLSWWFS</sequence>
<dbReference type="AlphaFoldDB" id="A0A420GZZ3"/>
<keyword evidence="1" id="KW-0812">Transmembrane</keyword>
<dbReference type="EMBL" id="MCAS01000001">
    <property type="protein sequence ID" value="RKF50758.1"/>
    <property type="molecule type" value="Genomic_DNA"/>
</dbReference>
<name>A0A420GZZ3_9BURK</name>
<reference evidence="2 3" key="1">
    <citation type="submission" date="2016-07" db="EMBL/GenBank/DDBJ databases">
        <title>Genome analysis of Burkholderia fungorum ES3-20.</title>
        <authorList>
            <person name="Xu D."/>
            <person name="Yao R."/>
            <person name="Zheng S."/>
        </authorList>
    </citation>
    <scope>NUCLEOTIDE SEQUENCE [LARGE SCALE GENOMIC DNA]</scope>
    <source>
        <strain evidence="2 3">ES3-20</strain>
    </source>
</reference>
<proteinExistence type="predicted"/>
<evidence type="ECO:0000256" key="1">
    <source>
        <dbReference type="SAM" id="Phobius"/>
    </source>
</evidence>
<keyword evidence="1" id="KW-1133">Transmembrane helix</keyword>
<feature type="transmembrane region" description="Helical" evidence="1">
    <location>
        <begin position="91"/>
        <end position="113"/>
    </location>
</feature>
<dbReference type="Proteomes" id="UP000283709">
    <property type="component" value="Unassembled WGS sequence"/>
</dbReference>
<protein>
    <submittedName>
        <fullName evidence="2">Uncharacterized protein</fullName>
    </submittedName>
</protein>